<comment type="caution">
    <text evidence="1">The sequence shown here is derived from an EMBL/GenBank/DDBJ whole genome shotgun (WGS) entry which is preliminary data.</text>
</comment>
<gene>
    <name evidence="1" type="ORF">MPOCJGCO_0332</name>
</gene>
<protein>
    <submittedName>
        <fullName evidence="1">Uncharacterized protein</fullName>
    </submittedName>
</protein>
<reference evidence="1" key="1">
    <citation type="journal article" date="2021" name="Front. Microbiol.">
        <title>Comprehensive Comparative Genomics and Phenotyping of Methylobacterium Species.</title>
        <authorList>
            <person name="Alessa O."/>
            <person name="Ogura Y."/>
            <person name="Fujitani Y."/>
            <person name="Takami H."/>
            <person name="Hayashi T."/>
            <person name="Sahin N."/>
            <person name="Tani A."/>
        </authorList>
    </citation>
    <scope>NUCLEOTIDE SEQUENCE</scope>
    <source>
        <strain evidence="1">DSM 23632</strain>
    </source>
</reference>
<reference evidence="1" key="2">
    <citation type="submission" date="2021-08" db="EMBL/GenBank/DDBJ databases">
        <authorList>
            <person name="Tani A."/>
            <person name="Ola A."/>
            <person name="Ogura Y."/>
            <person name="Katsura K."/>
            <person name="Hayashi T."/>
        </authorList>
    </citation>
    <scope>NUCLEOTIDE SEQUENCE</scope>
    <source>
        <strain evidence="1">DSM 23632</strain>
    </source>
</reference>
<name>A0ABQ4TW69_9HYPH</name>
<proteinExistence type="predicted"/>
<evidence type="ECO:0000313" key="1">
    <source>
        <dbReference type="EMBL" id="GJE58253.1"/>
    </source>
</evidence>
<accession>A0ABQ4TW69</accession>
<organism evidence="1 2">
    <name type="scientific">Methylobacterium trifolii</name>
    <dbReference type="NCBI Taxonomy" id="1003092"/>
    <lineage>
        <taxon>Bacteria</taxon>
        <taxon>Pseudomonadati</taxon>
        <taxon>Pseudomonadota</taxon>
        <taxon>Alphaproteobacteria</taxon>
        <taxon>Hyphomicrobiales</taxon>
        <taxon>Methylobacteriaceae</taxon>
        <taxon>Methylobacterium</taxon>
    </lineage>
</organism>
<dbReference type="Proteomes" id="UP001055057">
    <property type="component" value="Unassembled WGS sequence"/>
</dbReference>
<keyword evidence="2" id="KW-1185">Reference proteome</keyword>
<evidence type="ECO:0000313" key="2">
    <source>
        <dbReference type="Proteomes" id="UP001055057"/>
    </source>
</evidence>
<dbReference type="EMBL" id="BPRB01000021">
    <property type="protein sequence ID" value="GJE58253.1"/>
    <property type="molecule type" value="Genomic_DNA"/>
</dbReference>
<dbReference type="RefSeq" id="WP_238180884.1">
    <property type="nucleotide sequence ID" value="NZ_BPRB01000021.1"/>
</dbReference>
<sequence length="60" mass="6383">MSIFQIRQTKSGAVLWTGAAADERTALDAMAREAGYPDFSALPDTVRANGIEAAKLDLIS</sequence>